<accession>A0A427AYE0</accession>
<evidence type="ECO:0000313" key="1">
    <source>
        <dbReference type="EMBL" id="RRT81261.1"/>
    </source>
</evidence>
<dbReference type="EMBL" id="AMZH03000950">
    <property type="protein sequence ID" value="RRT81261.1"/>
    <property type="molecule type" value="Genomic_DNA"/>
</dbReference>
<evidence type="ECO:0000313" key="2">
    <source>
        <dbReference type="Proteomes" id="UP000287651"/>
    </source>
</evidence>
<proteinExistence type="predicted"/>
<protein>
    <submittedName>
        <fullName evidence="1">Uncharacterized protein</fullName>
    </submittedName>
</protein>
<dbReference type="Proteomes" id="UP000287651">
    <property type="component" value="Unassembled WGS sequence"/>
</dbReference>
<comment type="caution">
    <text evidence="1">The sequence shown here is derived from an EMBL/GenBank/DDBJ whole genome shotgun (WGS) entry which is preliminary data.</text>
</comment>
<gene>
    <name evidence="1" type="ORF">B296_00004864</name>
</gene>
<reference evidence="1 2" key="1">
    <citation type="journal article" date="2014" name="Agronomy (Basel)">
        <title>A Draft Genome Sequence for Ensete ventricosum, the Drought-Tolerant Tree Against Hunger.</title>
        <authorList>
            <person name="Harrison J."/>
            <person name="Moore K.A."/>
            <person name="Paszkiewicz K."/>
            <person name="Jones T."/>
            <person name="Grant M."/>
            <person name="Ambacheew D."/>
            <person name="Muzemil S."/>
            <person name="Studholme D.J."/>
        </authorList>
    </citation>
    <scope>NUCLEOTIDE SEQUENCE [LARGE SCALE GENOMIC DNA]</scope>
</reference>
<dbReference type="AlphaFoldDB" id="A0A427AYE0"/>
<organism evidence="1 2">
    <name type="scientific">Ensete ventricosum</name>
    <name type="common">Abyssinian banana</name>
    <name type="synonym">Musa ensete</name>
    <dbReference type="NCBI Taxonomy" id="4639"/>
    <lineage>
        <taxon>Eukaryota</taxon>
        <taxon>Viridiplantae</taxon>
        <taxon>Streptophyta</taxon>
        <taxon>Embryophyta</taxon>
        <taxon>Tracheophyta</taxon>
        <taxon>Spermatophyta</taxon>
        <taxon>Magnoliopsida</taxon>
        <taxon>Liliopsida</taxon>
        <taxon>Zingiberales</taxon>
        <taxon>Musaceae</taxon>
        <taxon>Ensete</taxon>
    </lineage>
</organism>
<sequence length="103" mass="11892">MRCFPQLLLFRPPPLLPPLLAGGRRARRKGASFGLSSRGEKDMVEFIRLLIGDPHRLLPEYENVDFIRLNRIGLDRKRFGSVQKRPIFGRREAVSSPQALRRL</sequence>
<name>A0A427AYE0_ENSVE</name>